<name>A0A1M5Y136_9FIRM</name>
<keyword evidence="1" id="KW-0472">Membrane</keyword>
<keyword evidence="1" id="KW-0812">Transmembrane</keyword>
<evidence type="ECO:0000313" key="2">
    <source>
        <dbReference type="EMBL" id="SHI05676.1"/>
    </source>
</evidence>
<reference evidence="2 3" key="1">
    <citation type="submission" date="2016-11" db="EMBL/GenBank/DDBJ databases">
        <authorList>
            <person name="Jaros S."/>
            <person name="Januszkiewicz K."/>
            <person name="Wedrychowicz H."/>
        </authorList>
    </citation>
    <scope>NUCLEOTIDE SEQUENCE [LARGE SCALE GENOMIC DNA]</scope>
    <source>
        <strain evidence="2 3">DSM 10068</strain>
    </source>
</reference>
<dbReference type="EMBL" id="FQXV01000007">
    <property type="protein sequence ID" value="SHI05676.1"/>
    <property type="molecule type" value="Genomic_DNA"/>
</dbReference>
<evidence type="ECO:0000256" key="1">
    <source>
        <dbReference type="SAM" id="Phobius"/>
    </source>
</evidence>
<accession>A0A1M5Y136</accession>
<dbReference type="RefSeq" id="WP_073078650.1">
    <property type="nucleotide sequence ID" value="NZ_FQXV01000007.1"/>
</dbReference>
<dbReference type="Proteomes" id="UP000183995">
    <property type="component" value="Unassembled WGS sequence"/>
</dbReference>
<dbReference type="AlphaFoldDB" id="A0A1M5Y136"/>
<sequence length="90" mass="9613">MAVALLLSAAINLMVITQVMSRAYISLGLLIAAAGLFIAQLRRPRRKKPQDQAGVPVREDAQAGGTALTVIWFAVLLAWAATLVCAILLR</sequence>
<keyword evidence="1" id="KW-1133">Transmembrane helix</keyword>
<keyword evidence="3" id="KW-1185">Reference proteome</keyword>
<organism evidence="2 3">
    <name type="scientific">Sporobacter termitidis DSM 10068</name>
    <dbReference type="NCBI Taxonomy" id="1123282"/>
    <lineage>
        <taxon>Bacteria</taxon>
        <taxon>Bacillati</taxon>
        <taxon>Bacillota</taxon>
        <taxon>Clostridia</taxon>
        <taxon>Eubacteriales</taxon>
        <taxon>Oscillospiraceae</taxon>
        <taxon>Sporobacter</taxon>
    </lineage>
</organism>
<feature type="transmembrane region" description="Helical" evidence="1">
    <location>
        <begin position="63"/>
        <end position="89"/>
    </location>
</feature>
<protein>
    <submittedName>
        <fullName evidence="2">Uncharacterized protein</fullName>
    </submittedName>
</protein>
<gene>
    <name evidence="2" type="ORF">SAMN02745823_02128</name>
</gene>
<evidence type="ECO:0000313" key="3">
    <source>
        <dbReference type="Proteomes" id="UP000183995"/>
    </source>
</evidence>
<dbReference type="STRING" id="1123282.SAMN02745823_02128"/>
<feature type="transmembrane region" description="Helical" evidence="1">
    <location>
        <begin position="23"/>
        <end position="42"/>
    </location>
</feature>
<proteinExistence type="predicted"/>